<feature type="active site" evidence="5">
    <location>
        <position position="227"/>
    </location>
</feature>
<comment type="similarity">
    <text evidence="1 4 6">Belongs to the aldehyde dehydrogenase family.</text>
</comment>
<dbReference type="Proteomes" id="UP000652427">
    <property type="component" value="Unassembled WGS sequence"/>
</dbReference>
<dbReference type="InterPro" id="IPR016161">
    <property type="entry name" value="Ald_DH/histidinol_DH"/>
</dbReference>
<dbReference type="Gene3D" id="3.40.309.10">
    <property type="entry name" value="Aldehyde Dehydrogenase, Chain A, domain 2"/>
    <property type="match status" value="1"/>
</dbReference>
<keyword evidence="2 4" id="KW-0560">Oxidoreductase</keyword>
<keyword evidence="3" id="KW-0520">NAD</keyword>
<dbReference type="InterPro" id="IPR016162">
    <property type="entry name" value="Ald_DH_N"/>
</dbReference>
<dbReference type="SUPFAM" id="SSF53720">
    <property type="entry name" value="ALDH-like"/>
    <property type="match status" value="1"/>
</dbReference>
<reference evidence="8 9" key="1">
    <citation type="submission" date="2020-06" db="EMBL/GenBank/DDBJ databases">
        <authorList>
            <person name="Kim S.-J."/>
            <person name="Park S.-J."/>
        </authorList>
    </citation>
    <scope>NUCLEOTIDE SEQUENCE [LARGE SCALE GENOMIC DNA]</scope>
    <source>
        <strain evidence="8 9">SW-151</strain>
    </source>
</reference>
<dbReference type="PIRSF" id="PIRSF036492">
    <property type="entry name" value="ALDH"/>
    <property type="match status" value="1"/>
</dbReference>
<evidence type="ECO:0000256" key="5">
    <source>
        <dbReference type="PROSITE-ProRule" id="PRU10007"/>
    </source>
</evidence>
<proteinExistence type="inferred from homology"/>
<evidence type="ECO:0000259" key="7">
    <source>
        <dbReference type="Pfam" id="PF00171"/>
    </source>
</evidence>
<accession>A0ABX2N0J8</accession>
<dbReference type="PROSITE" id="PS00687">
    <property type="entry name" value="ALDEHYDE_DEHYDR_GLU"/>
    <property type="match status" value="1"/>
</dbReference>
<dbReference type="Pfam" id="PF00171">
    <property type="entry name" value="Aldedh"/>
    <property type="match status" value="1"/>
</dbReference>
<dbReference type="InterPro" id="IPR029510">
    <property type="entry name" value="Ald_DH_CS_GLU"/>
</dbReference>
<dbReference type="PROSITE" id="PS00070">
    <property type="entry name" value="ALDEHYDE_DEHYDR_CYS"/>
    <property type="match status" value="1"/>
</dbReference>
<evidence type="ECO:0000256" key="3">
    <source>
        <dbReference type="ARBA" id="ARBA00023027"/>
    </source>
</evidence>
<dbReference type="InterPro" id="IPR016163">
    <property type="entry name" value="Ald_DH_C"/>
</dbReference>
<evidence type="ECO:0000313" key="9">
    <source>
        <dbReference type="Proteomes" id="UP000652427"/>
    </source>
</evidence>
<evidence type="ECO:0000256" key="4">
    <source>
        <dbReference type="PIRNR" id="PIRNR036492"/>
    </source>
</evidence>
<dbReference type="CDD" id="cd07134">
    <property type="entry name" value="ALDH_AlkH-like"/>
    <property type="match status" value="1"/>
</dbReference>
<comment type="caution">
    <text evidence="8">The sequence shown here is derived from an EMBL/GenBank/DDBJ whole genome shotgun (WGS) entry which is preliminary data.</text>
</comment>
<dbReference type="InterPro" id="IPR015590">
    <property type="entry name" value="Aldehyde_DH_dom"/>
</dbReference>
<evidence type="ECO:0000256" key="2">
    <source>
        <dbReference type="ARBA" id="ARBA00023002"/>
    </source>
</evidence>
<gene>
    <name evidence="8" type="ORF">HUO14_04765</name>
</gene>
<dbReference type="RefSeq" id="WP_100092260.1">
    <property type="nucleotide sequence ID" value="NZ_JABWMH010000002.1"/>
</dbReference>
<sequence>MGIAEILKPAGSPGNAIREYDNLLAQMKATQLAHRTQYNRNARLDDLERLRKAMLAHETQITEACERDFRKPASEVKLTEIFPVLQEIRHAKRHLRQWMKPRRASLTLSMVGTRARVRPEAKGVCLIIAPWNYPVNLSLAPLVSAIAAGNSVVIKPSELTPHTSGVIADIVREVFSPLHVAVVQGGIETSQSLLEQPFDHIFFTGSPAVGKVVMAAAARNLSSVTLELGGKSPTIVGPGANMRKAVQSIVWGKFANNGQTCIAPDHVYVHSSIAQEFEHAVITEICRVYGNDNRNLKANPDYCRIVNARHFKRLHALVKDARTKGGEIAFGGEFDSSENYISPTVLRGMNPDMDIAEKELFGPLLPLIPFDNLDDVIARINSQPKPLALYIFEKDRGLIDRVIANTSTGGIGINVTVAQFLHPNLPFGGVNNSGIGAAHGEYGFRSFSHERAILEDRFSILSWLYPPYTPRVRRLIDLVVRVLG</sequence>
<dbReference type="PANTHER" id="PTHR43570:SF20">
    <property type="entry name" value="ALDEHYDE DEHYDROGENASE ALDX-RELATED"/>
    <property type="match status" value="1"/>
</dbReference>
<evidence type="ECO:0000313" key="8">
    <source>
        <dbReference type="EMBL" id="NVD27220.1"/>
    </source>
</evidence>
<keyword evidence="9" id="KW-1185">Reference proteome</keyword>
<evidence type="ECO:0000256" key="6">
    <source>
        <dbReference type="RuleBase" id="RU003345"/>
    </source>
</evidence>
<dbReference type="InterPro" id="IPR012394">
    <property type="entry name" value="Aldehyde_DH_NAD(P)"/>
</dbReference>
<dbReference type="Gene3D" id="3.40.605.10">
    <property type="entry name" value="Aldehyde Dehydrogenase, Chain A, domain 1"/>
    <property type="match status" value="1"/>
</dbReference>
<name>A0ABX2N0J8_9SPHN</name>
<dbReference type="EMBL" id="JABWMH010000002">
    <property type="protein sequence ID" value="NVD27220.1"/>
    <property type="molecule type" value="Genomic_DNA"/>
</dbReference>
<feature type="domain" description="Aldehyde dehydrogenase" evidence="7">
    <location>
        <begin position="36"/>
        <end position="451"/>
    </location>
</feature>
<dbReference type="InterPro" id="IPR016160">
    <property type="entry name" value="Ald_DH_CS_CYS"/>
</dbReference>
<protein>
    <recommendedName>
        <fullName evidence="4">Aldehyde dehydrogenase</fullName>
    </recommendedName>
</protein>
<dbReference type="PANTHER" id="PTHR43570">
    <property type="entry name" value="ALDEHYDE DEHYDROGENASE"/>
    <property type="match status" value="1"/>
</dbReference>
<evidence type="ECO:0000256" key="1">
    <source>
        <dbReference type="ARBA" id="ARBA00009986"/>
    </source>
</evidence>
<organism evidence="8 9">
    <name type="scientific">Parasphingorhabdus flavimaris</name>
    <dbReference type="NCBI Taxonomy" id="266812"/>
    <lineage>
        <taxon>Bacteria</taxon>
        <taxon>Pseudomonadati</taxon>
        <taxon>Pseudomonadota</taxon>
        <taxon>Alphaproteobacteria</taxon>
        <taxon>Sphingomonadales</taxon>
        <taxon>Sphingomonadaceae</taxon>
        <taxon>Parasphingorhabdus</taxon>
    </lineage>
</organism>